<evidence type="ECO:0000259" key="17">
    <source>
        <dbReference type="PROSITE" id="PS51937"/>
    </source>
</evidence>
<reference evidence="18 19" key="1">
    <citation type="submission" date="2022-11" db="EMBL/GenBank/DDBJ databases">
        <title>Whole genome sequence of Eschrichtius robustus ER-17-0199.</title>
        <authorList>
            <person name="Bruniche-Olsen A."/>
            <person name="Black A.N."/>
            <person name="Fields C.J."/>
            <person name="Walden K."/>
            <person name="Dewoody J.A."/>
        </authorList>
    </citation>
    <scope>NUCLEOTIDE SEQUENCE [LARGE SCALE GENOMIC DNA]</scope>
    <source>
        <strain evidence="18">ER-17-0199</strain>
        <tissue evidence="18">Blubber</tissue>
    </source>
</reference>
<feature type="DNA-binding region" description="Homeobox" evidence="13">
    <location>
        <begin position="329"/>
        <end position="409"/>
    </location>
</feature>
<dbReference type="SUPFAM" id="SSF100957">
    <property type="entry name" value="Dimerization cofactor of HNF-1 alpha"/>
    <property type="match status" value="1"/>
</dbReference>
<evidence type="ECO:0000256" key="14">
    <source>
        <dbReference type="SAM" id="MobiDB-lite"/>
    </source>
</evidence>
<dbReference type="GO" id="GO:0030073">
    <property type="term" value="P:insulin secretion"/>
    <property type="evidence" value="ECO:0007669"/>
    <property type="project" value="InterPro"/>
</dbReference>
<feature type="domain" description="HNF-p1" evidence="17">
    <location>
        <begin position="35"/>
        <end position="66"/>
    </location>
</feature>
<accession>A0AB34GU04</accession>
<dbReference type="CDD" id="cd00086">
    <property type="entry name" value="homeodomain"/>
    <property type="match status" value="1"/>
</dbReference>
<evidence type="ECO:0000313" key="18">
    <source>
        <dbReference type="EMBL" id="KAJ8783962.1"/>
    </source>
</evidence>
<dbReference type="AlphaFoldDB" id="A0AB34GU04"/>
<evidence type="ECO:0000259" key="15">
    <source>
        <dbReference type="PROSITE" id="PS50071"/>
    </source>
</evidence>
<dbReference type="InterPro" id="IPR001356">
    <property type="entry name" value="HD"/>
</dbReference>
<dbReference type="PANTHER" id="PTHR11568">
    <property type="entry name" value="HEPATOCYTE NUCLEAR FACTOR 1"/>
    <property type="match status" value="1"/>
</dbReference>
<dbReference type="SMART" id="SM00389">
    <property type="entry name" value="HOX"/>
    <property type="match status" value="1"/>
</dbReference>
<feature type="domain" description="Homeobox" evidence="15">
    <location>
        <begin position="327"/>
        <end position="408"/>
    </location>
</feature>
<organism evidence="18 19">
    <name type="scientific">Eschrichtius robustus</name>
    <name type="common">California gray whale</name>
    <name type="synonym">Eschrichtius gibbosus</name>
    <dbReference type="NCBI Taxonomy" id="9764"/>
    <lineage>
        <taxon>Eukaryota</taxon>
        <taxon>Metazoa</taxon>
        <taxon>Chordata</taxon>
        <taxon>Craniata</taxon>
        <taxon>Vertebrata</taxon>
        <taxon>Euteleostomi</taxon>
        <taxon>Mammalia</taxon>
        <taxon>Eutheria</taxon>
        <taxon>Laurasiatheria</taxon>
        <taxon>Artiodactyla</taxon>
        <taxon>Whippomorpha</taxon>
        <taxon>Cetacea</taxon>
        <taxon>Mysticeti</taxon>
        <taxon>Eschrichtiidae</taxon>
        <taxon>Eschrichtius</taxon>
    </lineage>
</organism>
<evidence type="ECO:0000256" key="7">
    <source>
        <dbReference type="ARBA" id="ARBA00023163"/>
    </source>
</evidence>
<dbReference type="GO" id="GO:0001889">
    <property type="term" value="P:liver development"/>
    <property type="evidence" value="ECO:0007669"/>
    <property type="project" value="InterPro"/>
</dbReference>
<dbReference type="InterPro" id="IPR009057">
    <property type="entry name" value="Homeodomain-like_sf"/>
</dbReference>
<protein>
    <recommendedName>
        <fullName evidence="9">Hepatocyte nuclear factor 1-beta</fullName>
    </recommendedName>
    <alternativeName>
        <fullName evidence="10">Transcription factor 2</fullName>
    </alternativeName>
</protein>
<proteinExistence type="inferred from homology"/>
<dbReference type="Proteomes" id="UP001159641">
    <property type="component" value="Unassembled WGS sequence"/>
</dbReference>
<feature type="region of interest" description="Disordered" evidence="14">
    <location>
        <begin position="418"/>
        <end position="449"/>
    </location>
</feature>
<dbReference type="Pfam" id="PF04812">
    <property type="entry name" value="HNF-1B_C"/>
    <property type="match status" value="2"/>
</dbReference>
<feature type="compositionally biased region" description="Pro residues" evidence="14">
    <location>
        <begin position="434"/>
        <end position="444"/>
    </location>
</feature>
<comment type="caution">
    <text evidence="18">The sequence shown here is derived from an EMBL/GenBank/DDBJ whole genome shotgun (WGS) entry which is preliminary data.</text>
</comment>
<dbReference type="SUPFAM" id="SSF46689">
    <property type="entry name" value="Homeodomain-like"/>
    <property type="match status" value="1"/>
</dbReference>
<comment type="subcellular location">
    <subcellularLocation>
        <location evidence="1 13">Nucleus</location>
    </subcellularLocation>
</comment>
<evidence type="ECO:0000256" key="9">
    <source>
        <dbReference type="ARBA" id="ARBA00039291"/>
    </source>
</evidence>
<evidence type="ECO:0000256" key="5">
    <source>
        <dbReference type="ARBA" id="ARBA00023155"/>
    </source>
</evidence>
<dbReference type="InterPro" id="IPR044866">
    <property type="entry name" value="HNF_P1"/>
</dbReference>
<dbReference type="Gene3D" id="1.10.10.60">
    <property type="entry name" value="Homeodomain-like"/>
    <property type="match status" value="1"/>
</dbReference>
<comment type="similarity">
    <text evidence="2">Belongs to the HNF1 homeobox family.</text>
</comment>
<dbReference type="GO" id="GO:0000981">
    <property type="term" value="F:DNA-binding transcription factor activity, RNA polymerase II-specific"/>
    <property type="evidence" value="ECO:0007669"/>
    <property type="project" value="TreeGrafter"/>
</dbReference>
<gene>
    <name evidence="18" type="ORF">J1605_009005</name>
</gene>
<dbReference type="Gene3D" id="1.10.260.40">
    <property type="entry name" value="lambda repressor-like DNA-binding domains"/>
    <property type="match status" value="1"/>
</dbReference>
<dbReference type="InterPro" id="IPR023219">
    <property type="entry name" value="HNF1_dimer_N_dom_sf"/>
</dbReference>
<feature type="compositionally biased region" description="Polar residues" evidence="14">
    <location>
        <begin position="844"/>
        <end position="855"/>
    </location>
</feature>
<dbReference type="PROSITE" id="PS50071">
    <property type="entry name" value="HOMEOBOX_2"/>
    <property type="match status" value="1"/>
</dbReference>
<evidence type="ECO:0000256" key="11">
    <source>
        <dbReference type="ARBA" id="ARBA00045638"/>
    </source>
</evidence>
<evidence type="ECO:0000313" key="19">
    <source>
        <dbReference type="Proteomes" id="UP001159641"/>
    </source>
</evidence>
<keyword evidence="4 13" id="KW-0238">DNA-binding</keyword>
<feature type="domain" description="POU-specific atypical" evidence="16">
    <location>
        <begin position="191"/>
        <end position="286"/>
    </location>
</feature>
<dbReference type="EMBL" id="JAIQCJ010002079">
    <property type="protein sequence ID" value="KAJ8783962.1"/>
    <property type="molecule type" value="Genomic_DNA"/>
</dbReference>
<feature type="region of interest" description="Disordered" evidence="14">
    <location>
        <begin position="827"/>
        <end position="855"/>
    </location>
</feature>
<dbReference type="FunFam" id="1.10.10.60:FF:000043">
    <property type="entry name" value="Hepatocyte nuclear factor 1-beta"/>
    <property type="match status" value="1"/>
</dbReference>
<dbReference type="SUPFAM" id="SSF47413">
    <property type="entry name" value="lambda repressor-like DNA-binding domains"/>
    <property type="match status" value="1"/>
</dbReference>
<comment type="function">
    <text evidence="11">Transcription factor that binds to the inverted palindrome 5'-GTTAATNATTAAC-3'. Binds to the FPC element in the cAMP regulatory unit of the PLAU gene. Transcriptional activity is increased by coactivator PCBD1.</text>
</comment>
<evidence type="ECO:0000256" key="12">
    <source>
        <dbReference type="ARBA" id="ARBA00047060"/>
    </source>
</evidence>
<dbReference type="InterPro" id="IPR039066">
    <property type="entry name" value="HNF-1"/>
</dbReference>
<evidence type="ECO:0000256" key="4">
    <source>
        <dbReference type="ARBA" id="ARBA00023125"/>
    </source>
</evidence>
<dbReference type="PROSITE" id="PS51937">
    <property type="entry name" value="HNF_P1"/>
    <property type="match status" value="1"/>
</dbReference>
<evidence type="ECO:0000259" key="16">
    <source>
        <dbReference type="PROSITE" id="PS51936"/>
    </source>
</evidence>
<comment type="subunit">
    <text evidence="12">Binds DNA as a dimer. Can form homodimer or heterodimer with HNF1-alpha. Interacts (via HNF-p1 domain) with PCBD1; the interaction increases its transactivation activity.</text>
</comment>
<evidence type="ECO:0000256" key="13">
    <source>
        <dbReference type="PROSITE-ProRule" id="PRU00108"/>
    </source>
</evidence>
<dbReference type="InterPro" id="IPR006899">
    <property type="entry name" value="HNF-1_N"/>
</dbReference>
<dbReference type="FunFam" id="1.10.260.40:FF:000009">
    <property type="entry name" value="Hepatocyte nuclear factor 1-beta"/>
    <property type="match status" value="1"/>
</dbReference>
<feature type="region of interest" description="Disordered" evidence="14">
    <location>
        <begin position="487"/>
        <end position="511"/>
    </location>
</feature>
<keyword evidence="8 13" id="KW-0539">Nucleus</keyword>
<keyword evidence="19" id="KW-1185">Reference proteome</keyword>
<dbReference type="Pfam" id="PF04814">
    <property type="entry name" value="HNF-1_N"/>
    <property type="match status" value="2"/>
</dbReference>
<evidence type="ECO:0000256" key="1">
    <source>
        <dbReference type="ARBA" id="ARBA00004123"/>
    </source>
</evidence>
<dbReference type="GO" id="GO:0000978">
    <property type="term" value="F:RNA polymerase II cis-regulatory region sequence-specific DNA binding"/>
    <property type="evidence" value="ECO:0007669"/>
    <property type="project" value="TreeGrafter"/>
</dbReference>
<keyword evidence="7" id="KW-0804">Transcription</keyword>
<evidence type="ECO:0000256" key="3">
    <source>
        <dbReference type="ARBA" id="ARBA00023015"/>
    </source>
</evidence>
<keyword evidence="3" id="KW-0805">Transcription regulation</keyword>
<keyword evidence="6" id="KW-0010">Activator</keyword>
<dbReference type="GO" id="GO:0005634">
    <property type="term" value="C:nucleus"/>
    <property type="evidence" value="ECO:0007669"/>
    <property type="project" value="UniProtKB-SubCell"/>
</dbReference>
<dbReference type="PANTHER" id="PTHR11568:SF2">
    <property type="entry name" value="HEPATOCYTE NUCLEAR FACTOR 1-BETA"/>
    <property type="match status" value="1"/>
</dbReference>
<dbReference type="InterPro" id="IPR010982">
    <property type="entry name" value="Lambda_DNA-bd_dom_sf"/>
</dbReference>
<dbReference type="InterPro" id="IPR044869">
    <property type="entry name" value="HNF-1_POU"/>
</dbReference>
<evidence type="ECO:0000256" key="2">
    <source>
        <dbReference type="ARBA" id="ARBA00009966"/>
    </source>
</evidence>
<keyword evidence="5 13" id="KW-0371">Homeobox</keyword>
<sequence length="855" mass="93087">MGFACETPLHPPLSHPPTPSPPHPLTPFFFCPWKMVSKLTSLQQELLSALLSSGVTKEVLVQALEELLPSPSFGVKLETLPLSPGSGAEPDTKPVFHTLTNGHAKGRLSGDEGSEDGDDYDTPPILKELQALNTEEAAEQRAEVDRMLRPAPGIRGALPAGLELGLGEPELRGPLPGGLPTRRKVRVGAVKPLRFPGDQARARISPRPSLSPSEDPWRAAKMIKGYMQQHNIPQREVVDVTGLNQSHLSQHLNKGTPMKTQKRAALYTWYVRKQREILRQFNQTVQSSGNLTDKSSQDQLLFLFPEFSQQSQGPGQSDDACSEPTNKKMRRNRFKWGPASQQILYQAYDRQKNPSKEEREALVEECNRAECLQRGVSPSKAHGLGSNLVTEVRVYNWFANRRKEEAFRQKLAMDAYSSGQTHGLNPLLSHGSPPHQPSTSPPNKLPELGQGGSLEILAVMSWPKLVDSRQQELSLVIGPVTAHSEAFEQARSDGPDLPSGAESRERPPKGCLSPVSTYWIRPAMKPSESLLSKDGKPLNSISHLENISLHASDHPACKVSVPSTRCSLGPASMSLPGDRRLSVMMMVMMMMIMMLELPTTTVMKRLRSGRASSHNEAALTLARPPGIFSPGVRYSQQGNNEVTSSSTISHHGNSALVTSQSVLQQVSPASLDPGHNLLSPDGKMQISVSGGGLPPVSTLTNIHSLSHHNPQQPQNLIMTPLSGVMAIAQSLNSSQAQSVPVINSVAGSLAALQPVQFSQQLHSSHQQPLMQQSPGSHMAQQPFMAAVTQLQNSHMYAHKQEPPQYSHTSRFPSAMVVTDTSSISTLTNMSSSKQAAVSEKRSDLTSSTCERSLLT</sequence>
<evidence type="ECO:0000256" key="6">
    <source>
        <dbReference type="ARBA" id="ARBA00023159"/>
    </source>
</evidence>
<dbReference type="GO" id="GO:0045893">
    <property type="term" value="P:positive regulation of DNA-templated transcription"/>
    <property type="evidence" value="ECO:0007669"/>
    <property type="project" value="InterPro"/>
</dbReference>
<dbReference type="PROSITE" id="PS51936">
    <property type="entry name" value="POU_4"/>
    <property type="match status" value="1"/>
</dbReference>
<dbReference type="GO" id="GO:0031016">
    <property type="term" value="P:pancreas development"/>
    <property type="evidence" value="ECO:0007669"/>
    <property type="project" value="InterPro"/>
</dbReference>
<name>A0AB34GU04_ESCRO</name>
<dbReference type="InterPro" id="IPR006897">
    <property type="entry name" value="HNF1b_C"/>
</dbReference>
<evidence type="ECO:0000256" key="8">
    <source>
        <dbReference type="ARBA" id="ARBA00023242"/>
    </source>
</evidence>
<evidence type="ECO:0000256" key="10">
    <source>
        <dbReference type="ARBA" id="ARBA00041233"/>
    </source>
</evidence>